<evidence type="ECO:0000313" key="2">
    <source>
        <dbReference type="Proteomes" id="UP001596460"/>
    </source>
</evidence>
<dbReference type="AlphaFoldDB" id="A0ABD5XIC0"/>
<organism evidence="1 2">
    <name type="scientific">Haloferax chudinovii</name>
    <dbReference type="NCBI Taxonomy" id="1109010"/>
    <lineage>
        <taxon>Archaea</taxon>
        <taxon>Methanobacteriati</taxon>
        <taxon>Methanobacteriota</taxon>
        <taxon>Stenosarchaea group</taxon>
        <taxon>Halobacteria</taxon>
        <taxon>Halobacteriales</taxon>
        <taxon>Haloferacaceae</taxon>
        <taxon>Haloferax</taxon>
    </lineage>
</organism>
<dbReference type="EMBL" id="JBHTAB010000008">
    <property type="protein sequence ID" value="MFC7130509.1"/>
    <property type="molecule type" value="Genomic_DNA"/>
</dbReference>
<dbReference type="RefSeq" id="WP_390245810.1">
    <property type="nucleotide sequence ID" value="NZ_JBHTAB010000008.1"/>
</dbReference>
<gene>
    <name evidence="1" type="ORF">ACFQI8_14040</name>
</gene>
<dbReference type="Pfam" id="PF10604">
    <property type="entry name" value="Polyketide_cyc2"/>
    <property type="match status" value="1"/>
</dbReference>
<sequence length="166" mass="19074">MYAISPTVTIDASPEQVWEFLKDVEEWWVASNPDHESLEVYSDGERIEEGTRIRVRERIAGIPGVADGEVTEYVPGERLTWEAPKARYRFYGFPLEVDEGVTWKITPTRGGTELTARVWASFPDSVLGTITEWTFEHVLHGVERDYRHAMRELEYIKRSLEGTAPT</sequence>
<evidence type="ECO:0000313" key="1">
    <source>
        <dbReference type="EMBL" id="MFC7130509.1"/>
    </source>
</evidence>
<dbReference type="Proteomes" id="UP001596460">
    <property type="component" value="Unassembled WGS sequence"/>
</dbReference>
<dbReference type="Gene3D" id="3.30.530.20">
    <property type="match status" value="1"/>
</dbReference>
<protein>
    <submittedName>
        <fullName evidence="1">SRPBCC family protein</fullName>
    </submittedName>
</protein>
<dbReference type="InterPro" id="IPR019587">
    <property type="entry name" value="Polyketide_cyclase/dehydratase"/>
</dbReference>
<proteinExistence type="predicted"/>
<comment type="caution">
    <text evidence="1">The sequence shown here is derived from an EMBL/GenBank/DDBJ whole genome shotgun (WGS) entry which is preliminary data.</text>
</comment>
<dbReference type="SUPFAM" id="SSF55961">
    <property type="entry name" value="Bet v1-like"/>
    <property type="match status" value="1"/>
</dbReference>
<keyword evidence="2" id="KW-1185">Reference proteome</keyword>
<reference evidence="1 2" key="1">
    <citation type="journal article" date="2019" name="Int. J. Syst. Evol. Microbiol.">
        <title>The Global Catalogue of Microorganisms (GCM) 10K type strain sequencing project: providing services to taxonomists for standard genome sequencing and annotation.</title>
        <authorList>
            <consortium name="The Broad Institute Genomics Platform"/>
            <consortium name="The Broad Institute Genome Sequencing Center for Infectious Disease"/>
            <person name="Wu L."/>
            <person name="Ma J."/>
        </authorList>
    </citation>
    <scope>NUCLEOTIDE SEQUENCE [LARGE SCALE GENOMIC DNA]</scope>
    <source>
        <strain evidence="1 2">DSM 26526</strain>
    </source>
</reference>
<name>A0ABD5XIC0_9EURY</name>
<accession>A0ABD5XIC0</accession>
<dbReference type="InterPro" id="IPR023393">
    <property type="entry name" value="START-like_dom_sf"/>
</dbReference>